<keyword evidence="6" id="KW-1185">Reference proteome</keyword>
<dbReference type="InterPro" id="IPR000554">
    <property type="entry name" value="Ribosomal_eS7"/>
</dbReference>
<protein>
    <recommendedName>
        <fullName evidence="4">40S ribosomal protein S7</fullName>
    </recommendedName>
</protein>
<keyword evidence="3 4" id="KW-0687">Ribonucleoprotein</keyword>
<evidence type="ECO:0000256" key="2">
    <source>
        <dbReference type="ARBA" id="ARBA00022980"/>
    </source>
</evidence>
<dbReference type="GO" id="GO:0006364">
    <property type="term" value="P:rRNA processing"/>
    <property type="evidence" value="ECO:0007669"/>
    <property type="project" value="TreeGrafter"/>
</dbReference>
<evidence type="ECO:0000256" key="3">
    <source>
        <dbReference type="ARBA" id="ARBA00023274"/>
    </source>
</evidence>
<dbReference type="GO" id="GO:0042274">
    <property type="term" value="P:ribosomal small subunit biogenesis"/>
    <property type="evidence" value="ECO:0007669"/>
    <property type="project" value="TreeGrafter"/>
</dbReference>
<organism evidence="5 6">
    <name type="scientific">Parelaphostrongylus tenuis</name>
    <name type="common">Meningeal worm</name>
    <dbReference type="NCBI Taxonomy" id="148309"/>
    <lineage>
        <taxon>Eukaryota</taxon>
        <taxon>Metazoa</taxon>
        <taxon>Ecdysozoa</taxon>
        <taxon>Nematoda</taxon>
        <taxon>Chromadorea</taxon>
        <taxon>Rhabditida</taxon>
        <taxon>Rhabditina</taxon>
        <taxon>Rhabditomorpha</taxon>
        <taxon>Strongyloidea</taxon>
        <taxon>Metastrongylidae</taxon>
        <taxon>Parelaphostrongylus</taxon>
    </lineage>
</organism>
<dbReference type="PANTHER" id="PTHR11278:SF0">
    <property type="entry name" value="SMALL RIBOSOMAL SUBUNIT PROTEIN ES7"/>
    <property type="match status" value="1"/>
</dbReference>
<sequence length="264" mass="30096">MSGGRVAQWLEVVCDTNMARSSGGRWFDLAPKAHLAFLPFEIGELVPGLHGSKRNADLNDVKPTLNWVQRMPEIVGKLMKPDGAVITELEKQVSQALIDLDNSSEMKAQLRELYIVGVREIEIGSKSVIVVYVPVPQLKQFHKVQVQLVRELEKKFGGKHVLFLAKRRILPKPLRGSKRRPQKQKRPRSRTLTAVHEAWLDEMVFPAEVVGKRTRVRLDGKKILKVHLEKAQQTNVEHKVDTFVSVYRKLTGKEVVFEFPDPIF</sequence>
<comment type="caution">
    <text evidence="5">The sequence shown here is derived from an EMBL/GenBank/DDBJ whole genome shotgun (WGS) entry which is preliminary data.</text>
</comment>
<dbReference type="GO" id="GO:0022627">
    <property type="term" value="C:cytosolic small ribosomal subunit"/>
    <property type="evidence" value="ECO:0007669"/>
    <property type="project" value="TreeGrafter"/>
</dbReference>
<dbReference type="GO" id="GO:0030686">
    <property type="term" value="C:90S preribosome"/>
    <property type="evidence" value="ECO:0007669"/>
    <property type="project" value="TreeGrafter"/>
</dbReference>
<dbReference type="GO" id="GO:0003735">
    <property type="term" value="F:structural constituent of ribosome"/>
    <property type="evidence" value="ECO:0007669"/>
    <property type="project" value="InterPro"/>
</dbReference>
<dbReference type="Pfam" id="PF01251">
    <property type="entry name" value="Ribosomal_S7e"/>
    <property type="match status" value="1"/>
</dbReference>
<dbReference type="PANTHER" id="PTHR11278">
    <property type="entry name" value="40S RIBOSOMAL PROTEIN S7"/>
    <property type="match status" value="1"/>
</dbReference>
<reference evidence="5" key="1">
    <citation type="submission" date="2021-06" db="EMBL/GenBank/DDBJ databases">
        <title>Parelaphostrongylus tenuis whole genome reference sequence.</title>
        <authorList>
            <person name="Garwood T.J."/>
            <person name="Larsen P.A."/>
            <person name="Fountain-Jones N.M."/>
            <person name="Garbe J.R."/>
            <person name="Macchietto M.G."/>
            <person name="Kania S.A."/>
            <person name="Gerhold R.W."/>
            <person name="Richards J.E."/>
            <person name="Wolf T.M."/>
        </authorList>
    </citation>
    <scope>NUCLEOTIDE SEQUENCE</scope>
    <source>
        <strain evidence="5">MNPRO001-30</strain>
        <tissue evidence="5">Meninges</tissue>
    </source>
</reference>
<proteinExistence type="inferred from homology"/>
<dbReference type="GO" id="GO:0032040">
    <property type="term" value="C:small-subunit processome"/>
    <property type="evidence" value="ECO:0007669"/>
    <property type="project" value="TreeGrafter"/>
</dbReference>
<name>A0AAD5LW07_PARTN</name>
<dbReference type="AlphaFoldDB" id="A0AAD5LW07"/>
<gene>
    <name evidence="5" type="primary">RPS-7</name>
    <name evidence="5" type="ORF">KIN20_001328</name>
</gene>
<dbReference type="GO" id="GO:0006412">
    <property type="term" value="P:translation"/>
    <property type="evidence" value="ECO:0007669"/>
    <property type="project" value="InterPro"/>
</dbReference>
<dbReference type="Proteomes" id="UP001196413">
    <property type="component" value="Unassembled WGS sequence"/>
</dbReference>
<evidence type="ECO:0000313" key="5">
    <source>
        <dbReference type="EMBL" id="KAJ1346520.1"/>
    </source>
</evidence>
<accession>A0AAD5LW07</accession>
<evidence type="ECO:0000256" key="1">
    <source>
        <dbReference type="ARBA" id="ARBA00007820"/>
    </source>
</evidence>
<keyword evidence="2 4" id="KW-0689">Ribosomal protein</keyword>
<dbReference type="EMBL" id="JAHQIW010000185">
    <property type="protein sequence ID" value="KAJ1346520.1"/>
    <property type="molecule type" value="Genomic_DNA"/>
</dbReference>
<comment type="similarity">
    <text evidence="1 4">Belongs to the eukaryotic ribosomal protein eS7 family.</text>
</comment>
<evidence type="ECO:0000313" key="6">
    <source>
        <dbReference type="Proteomes" id="UP001196413"/>
    </source>
</evidence>
<evidence type="ECO:0000256" key="4">
    <source>
        <dbReference type="RuleBase" id="RU364105"/>
    </source>
</evidence>